<accession>A0A6J4MFP8</accession>
<feature type="compositionally biased region" description="Basic residues" evidence="1">
    <location>
        <begin position="886"/>
        <end position="895"/>
    </location>
</feature>
<proteinExistence type="predicted"/>
<gene>
    <name evidence="2" type="ORF">AVDCRST_MAG93-7255</name>
</gene>
<feature type="compositionally biased region" description="Basic and acidic residues" evidence="1">
    <location>
        <begin position="873"/>
        <end position="885"/>
    </location>
</feature>
<dbReference type="Pfam" id="PF13941">
    <property type="entry name" value="MutL"/>
    <property type="match status" value="1"/>
</dbReference>
<feature type="region of interest" description="Disordered" evidence="1">
    <location>
        <begin position="760"/>
        <end position="895"/>
    </location>
</feature>
<sequence length="895" mass="94963">MDQRNIAVQTMIEHSTYSEASTPILVAEIGTAITKLVMVDLVDGTYRLITRAEAPSTLDAPDADAMLAVWQLITIIEGITGRAFTETSKPETPEAAYRQPYHLVVTTSAAEPLAVAIMALAPSSAREAVNAARGTYTNIVHTFSLDEAGISHEHWLSEQLTALSRAKPDVVLLAGGLEQGALLPVERLARLAGLLVRTMRPGPGMLYAGNSAATERVRAALGDVTVVANLRPTATSNRLEPARAALRTLHMAQRIPALPGYEALQPTVASSLTTVADSQGIMVRFLAERYARQIVFLDTGATHSTGQMQAHGHFTQVVLAGQGIGPGAAGLLEQSGAAALQRWLPFPARETNVANRLLNRTIHGNTVPVDEADLLLDHALLRESFLQTFRAMRAARTTMDYDLVIAAGAITRTPQPGLAALTLLDVLALDNYYGTLAIDLYLDSLGLFAASGALAHLAPDAAACLLEQDALNSGPLATLLVPQGQIVEGDAALDVELASTSADGVTDTQRATVHGGQIVRLPLPRGARGTLRIKPVADVHVGANAHGAEVATDPEAIIGSTLGVIIDARLRPLQLPEDDTARIACLRTWMEALDALPDLVEPDVRMSAPIEFPAQDTDTEMAAEESESTPQVIDDIAALAADTSESPHEPSDDAAALVADAPRDGDVSVVPSSSNTRRYSRVYDVVVVADPPEPDEDVADYEAVPTSALPALHEEERSAVTAFEDESLVTSEESADAAVVPATSTSQEMLEALIVEPIEPDTPIARSEEDGHAVSEADVSITSDVRFVDPVTSSSIVTEPEPLPDGVRTAPELAPNRGDETHTASNGDALSPSGSSEETLSPIPGEEETSSPIPSEEPPSVERDAYPRSLAVMKDDAPTDEAKETPRKKRRFLWW</sequence>
<dbReference type="InterPro" id="IPR006230">
    <property type="entry name" value="MutL"/>
</dbReference>
<evidence type="ECO:0000256" key="1">
    <source>
        <dbReference type="SAM" id="MobiDB-lite"/>
    </source>
</evidence>
<evidence type="ECO:0000313" key="2">
    <source>
        <dbReference type="EMBL" id="CAA9353932.1"/>
    </source>
</evidence>
<protein>
    <submittedName>
        <fullName evidence="2">Uncharacterized protein</fullName>
    </submittedName>
</protein>
<dbReference type="AlphaFoldDB" id="A0A6J4MFP8"/>
<feature type="compositionally biased region" description="Polar residues" evidence="1">
    <location>
        <begin position="823"/>
        <end position="839"/>
    </location>
</feature>
<name>A0A6J4MFP8_9CHLR</name>
<feature type="compositionally biased region" description="Basic and acidic residues" evidence="1">
    <location>
        <begin position="766"/>
        <end position="775"/>
    </location>
</feature>
<organism evidence="2">
    <name type="scientific">uncultured Chloroflexia bacterium</name>
    <dbReference type="NCBI Taxonomy" id="1672391"/>
    <lineage>
        <taxon>Bacteria</taxon>
        <taxon>Bacillati</taxon>
        <taxon>Chloroflexota</taxon>
        <taxon>Chloroflexia</taxon>
        <taxon>environmental samples</taxon>
    </lineage>
</organism>
<dbReference type="EMBL" id="CADCTR010002449">
    <property type="protein sequence ID" value="CAA9353932.1"/>
    <property type="molecule type" value="Genomic_DNA"/>
</dbReference>
<reference evidence="2" key="1">
    <citation type="submission" date="2020-02" db="EMBL/GenBank/DDBJ databases">
        <authorList>
            <person name="Meier V. D."/>
        </authorList>
    </citation>
    <scope>NUCLEOTIDE SEQUENCE</scope>
    <source>
        <strain evidence="2">AVDCRST_MAG93</strain>
    </source>
</reference>